<accession>A0A1G1W4S3</accession>
<evidence type="ECO:0000313" key="2">
    <source>
        <dbReference type="EMBL" id="OGY22686.1"/>
    </source>
</evidence>
<gene>
    <name evidence="2" type="ORF">A2113_02230</name>
</gene>
<proteinExistence type="predicted"/>
<organism evidence="2 3">
    <name type="scientific">Candidatus Woykebacteria bacterium GWA1_44_8</name>
    <dbReference type="NCBI Taxonomy" id="1802591"/>
    <lineage>
        <taxon>Bacteria</taxon>
        <taxon>Candidatus Woykeibacteriota</taxon>
    </lineage>
</organism>
<dbReference type="Proteomes" id="UP000176299">
    <property type="component" value="Unassembled WGS sequence"/>
</dbReference>
<keyword evidence="1" id="KW-1133">Transmembrane helix</keyword>
<feature type="transmembrane region" description="Helical" evidence="1">
    <location>
        <begin position="20"/>
        <end position="41"/>
    </location>
</feature>
<keyword evidence="1" id="KW-0472">Membrane</keyword>
<protein>
    <submittedName>
        <fullName evidence="2">Uncharacterized protein</fullName>
    </submittedName>
</protein>
<evidence type="ECO:0000256" key="1">
    <source>
        <dbReference type="SAM" id="Phobius"/>
    </source>
</evidence>
<evidence type="ECO:0000313" key="3">
    <source>
        <dbReference type="Proteomes" id="UP000176299"/>
    </source>
</evidence>
<keyword evidence="1" id="KW-0812">Transmembrane</keyword>
<dbReference type="AlphaFoldDB" id="A0A1G1W4S3"/>
<dbReference type="STRING" id="1802591.A2113_02230"/>
<reference evidence="2 3" key="1">
    <citation type="journal article" date="2016" name="Nat. Commun.">
        <title>Thousands of microbial genomes shed light on interconnected biogeochemical processes in an aquifer system.</title>
        <authorList>
            <person name="Anantharaman K."/>
            <person name="Brown C.T."/>
            <person name="Hug L.A."/>
            <person name="Sharon I."/>
            <person name="Castelle C.J."/>
            <person name="Probst A.J."/>
            <person name="Thomas B.C."/>
            <person name="Singh A."/>
            <person name="Wilkins M.J."/>
            <person name="Karaoz U."/>
            <person name="Brodie E.L."/>
            <person name="Williams K.H."/>
            <person name="Hubbard S.S."/>
            <person name="Banfield J.F."/>
        </authorList>
    </citation>
    <scope>NUCLEOTIDE SEQUENCE [LARGE SCALE GENOMIC DNA]</scope>
</reference>
<sequence>MDTPLAQTEIKPHKFNFNKIIFSLLLGIFLVVSAITAAAVLDIQLPFTEKLSEQGKSVELTLPEGWNLYKSKDFNYQVGYPKEWSWQESATDENGAARTIFGPNVDQLKFDRISKIDSIRDFVIIIRIATPLSLDNWLKEHLNSETQSKKVMIDSNQAVQINKPVNPDVVVPSITTFIKHENDLLIITVNISPNKEEVKDIYNKMLSNLKFTSSQEKPAEKVDTSGWKTYQSSQIGYSIKLPAGWREIEEDTGRKIFRSYSSVKRGQGGSDEYGEIETELNIIVQPLSEEDRKLWEELKKTSIGSELESDGQVMKKIKNLKLDGCDAIVFYGEQTIRVTYGITCVGGSKSISIGFTAETSEIYEKNQAIYDAILSSFKFNQLKL</sequence>
<dbReference type="EMBL" id="MHCN01000001">
    <property type="protein sequence ID" value="OGY22686.1"/>
    <property type="molecule type" value="Genomic_DNA"/>
</dbReference>
<comment type="caution">
    <text evidence="2">The sequence shown here is derived from an EMBL/GenBank/DDBJ whole genome shotgun (WGS) entry which is preliminary data.</text>
</comment>
<name>A0A1G1W4S3_9BACT</name>